<dbReference type="OrthoDB" id="6077919at2759"/>
<reference evidence="3" key="2">
    <citation type="journal article" date="2023" name="IMA Fungus">
        <title>Comparative genomic study of the Penicillium genus elucidates a diverse pangenome and 15 lateral gene transfer events.</title>
        <authorList>
            <person name="Petersen C."/>
            <person name="Sorensen T."/>
            <person name="Nielsen M.R."/>
            <person name="Sondergaard T.E."/>
            <person name="Sorensen J.L."/>
            <person name="Fitzpatrick D.A."/>
            <person name="Frisvad J.C."/>
            <person name="Nielsen K.L."/>
        </authorList>
    </citation>
    <scope>NUCLEOTIDE SEQUENCE</scope>
    <source>
        <strain evidence="3">IBT 30069</strain>
    </source>
</reference>
<feature type="domain" description="C2H2-type" evidence="2">
    <location>
        <begin position="446"/>
        <end position="471"/>
    </location>
</feature>
<feature type="domain" description="C2H2-type" evidence="2">
    <location>
        <begin position="477"/>
        <end position="506"/>
    </location>
</feature>
<feature type="region of interest" description="Disordered" evidence="1">
    <location>
        <begin position="29"/>
        <end position="61"/>
    </location>
</feature>
<dbReference type="SMART" id="SM00355">
    <property type="entry name" value="ZnF_C2H2"/>
    <property type="match status" value="3"/>
</dbReference>
<feature type="compositionally biased region" description="Polar residues" evidence="1">
    <location>
        <begin position="342"/>
        <end position="364"/>
    </location>
</feature>
<accession>A0A9W9KHM9</accession>
<feature type="compositionally biased region" description="Basic and acidic residues" evidence="1">
    <location>
        <begin position="29"/>
        <end position="49"/>
    </location>
</feature>
<proteinExistence type="predicted"/>
<dbReference type="PRINTS" id="PR01217">
    <property type="entry name" value="PRICHEXTENSN"/>
</dbReference>
<comment type="caution">
    <text evidence="3">The sequence shown here is derived from an EMBL/GenBank/DDBJ whole genome shotgun (WGS) entry which is preliminary data.</text>
</comment>
<dbReference type="Gene3D" id="3.30.160.60">
    <property type="entry name" value="Classic Zinc Finger"/>
    <property type="match status" value="1"/>
</dbReference>
<feature type="compositionally biased region" description="Pro residues" evidence="1">
    <location>
        <begin position="369"/>
        <end position="386"/>
    </location>
</feature>
<dbReference type="PANTHER" id="PTHR46179">
    <property type="entry name" value="ZINC FINGER PROTEIN"/>
    <property type="match status" value="1"/>
</dbReference>
<gene>
    <name evidence="3" type="ORF">N7456_002846</name>
</gene>
<feature type="compositionally biased region" description="Polar residues" evidence="1">
    <location>
        <begin position="92"/>
        <end position="101"/>
    </location>
</feature>
<dbReference type="InterPro" id="IPR036236">
    <property type="entry name" value="Znf_C2H2_sf"/>
</dbReference>
<reference evidence="3" key="1">
    <citation type="submission" date="2022-11" db="EMBL/GenBank/DDBJ databases">
        <authorList>
            <person name="Petersen C."/>
        </authorList>
    </citation>
    <scope>NUCLEOTIDE SEQUENCE</scope>
    <source>
        <strain evidence="3">IBT 30069</strain>
    </source>
</reference>
<sequence length="568" mass="61636">MTSDTYDSDDVMNRSPQLVAQKINYGLENERPPFVSKEDECAKGTPDRSRKTHHTETPIATRYGDGVLMRFLAPDQPEIALHAEQHPLDWSPKQQAQQGNRFQPPPHPPPPKDHPPFNFEANTPKLPPLQPAITATTTTTTTTTPSTISITTTTPATITSPGKEVKLEDATTIKSPPTYRAPTLPPPVPSQEVIKPPGFTSPRRPRLLSLTAPPVTTISVPLGPDHRRASTSEGFSPPDSRHNSDLRPRISLPSLQSLSPPSSVGGPSPDTGSCHNQTLPSIQSALGPELSSRINGFSPATYSYPPSASSRNDSPHDRQLPSILPHQIPPSPFSHFSPLSTKDISNNPSPASQPSFWRTPTSAVSVVPSLPPPPPPSLPPPPPPPQSSDAHNHNPPTPYDMSPMTAKSPTASYPTPTEPVAPTAGDRASFSSHPSPNGGITSIGSYKCTHPGCTAPPFQTQYLLNSHANVHSQDRPHFCPVDGCPRGLGGKGFKRKNEMMRHGLVHNSPGYVCPFCPDQQHKYPRPDNLQRHVRVHHVDKNKDDPILRQVLAQRPIGSTRGRRRRLNG</sequence>
<dbReference type="PANTHER" id="PTHR46179:SF19">
    <property type="entry name" value="C2H2 FINGER DOMAIN TRANSCRIPTION FACTOR (EUROFUNG)-RELATED"/>
    <property type="match status" value="1"/>
</dbReference>
<dbReference type="Proteomes" id="UP001149165">
    <property type="component" value="Unassembled WGS sequence"/>
</dbReference>
<feature type="compositionally biased region" description="Basic and acidic residues" evidence="1">
    <location>
        <begin position="239"/>
        <end position="248"/>
    </location>
</feature>
<keyword evidence="4" id="KW-1185">Reference proteome</keyword>
<feature type="compositionally biased region" description="Low complexity" evidence="1">
    <location>
        <begin position="298"/>
        <end position="310"/>
    </location>
</feature>
<evidence type="ECO:0000256" key="1">
    <source>
        <dbReference type="SAM" id="MobiDB-lite"/>
    </source>
</evidence>
<feature type="compositionally biased region" description="Polar residues" evidence="1">
    <location>
        <begin position="274"/>
        <end position="284"/>
    </location>
</feature>
<dbReference type="SUPFAM" id="SSF57667">
    <property type="entry name" value="beta-beta-alpha zinc fingers"/>
    <property type="match status" value="1"/>
</dbReference>
<protein>
    <recommendedName>
        <fullName evidence="2">C2H2-type domain-containing protein</fullName>
    </recommendedName>
</protein>
<feature type="compositionally biased region" description="Low complexity" evidence="1">
    <location>
        <begin position="251"/>
        <end position="273"/>
    </location>
</feature>
<feature type="domain" description="C2H2-type" evidence="2">
    <location>
        <begin position="511"/>
        <end position="536"/>
    </location>
</feature>
<feature type="compositionally biased region" description="Polar residues" evidence="1">
    <location>
        <begin position="405"/>
        <end position="415"/>
    </location>
</feature>
<organism evidence="3 4">
    <name type="scientific">Penicillium angulare</name>
    <dbReference type="NCBI Taxonomy" id="116970"/>
    <lineage>
        <taxon>Eukaryota</taxon>
        <taxon>Fungi</taxon>
        <taxon>Dikarya</taxon>
        <taxon>Ascomycota</taxon>
        <taxon>Pezizomycotina</taxon>
        <taxon>Eurotiomycetes</taxon>
        <taxon>Eurotiomycetidae</taxon>
        <taxon>Eurotiales</taxon>
        <taxon>Aspergillaceae</taxon>
        <taxon>Penicillium</taxon>
    </lineage>
</organism>
<feature type="region of interest" description="Disordered" evidence="1">
    <location>
        <begin position="92"/>
        <end position="437"/>
    </location>
</feature>
<dbReference type="InterPro" id="IPR051061">
    <property type="entry name" value="Zinc_finger_trans_reg"/>
</dbReference>
<name>A0A9W9KHM9_9EURO</name>
<dbReference type="GO" id="GO:0006357">
    <property type="term" value="P:regulation of transcription by RNA polymerase II"/>
    <property type="evidence" value="ECO:0007669"/>
    <property type="project" value="TreeGrafter"/>
</dbReference>
<dbReference type="InterPro" id="IPR013087">
    <property type="entry name" value="Znf_C2H2_type"/>
</dbReference>
<dbReference type="EMBL" id="JAPQKH010000003">
    <property type="protein sequence ID" value="KAJ5106171.1"/>
    <property type="molecule type" value="Genomic_DNA"/>
</dbReference>
<dbReference type="AlphaFoldDB" id="A0A9W9KHM9"/>
<dbReference type="GO" id="GO:0005634">
    <property type="term" value="C:nucleus"/>
    <property type="evidence" value="ECO:0007669"/>
    <property type="project" value="TreeGrafter"/>
</dbReference>
<evidence type="ECO:0000313" key="4">
    <source>
        <dbReference type="Proteomes" id="UP001149165"/>
    </source>
</evidence>
<feature type="compositionally biased region" description="Low complexity" evidence="1">
    <location>
        <begin position="131"/>
        <end position="161"/>
    </location>
</feature>
<evidence type="ECO:0000259" key="2">
    <source>
        <dbReference type="SMART" id="SM00355"/>
    </source>
</evidence>
<evidence type="ECO:0000313" key="3">
    <source>
        <dbReference type="EMBL" id="KAJ5106171.1"/>
    </source>
</evidence>